<reference evidence="2" key="1">
    <citation type="journal article" date="2021" name="Nat. Commun.">
        <title>Genetic determinants of endophytism in the Arabidopsis root mycobiome.</title>
        <authorList>
            <person name="Mesny F."/>
            <person name="Miyauchi S."/>
            <person name="Thiergart T."/>
            <person name="Pickel B."/>
            <person name="Atanasova L."/>
            <person name="Karlsson M."/>
            <person name="Huettel B."/>
            <person name="Barry K.W."/>
            <person name="Haridas S."/>
            <person name="Chen C."/>
            <person name="Bauer D."/>
            <person name="Andreopoulos W."/>
            <person name="Pangilinan J."/>
            <person name="LaButti K."/>
            <person name="Riley R."/>
            <person name="Lipzen A."/>
            <person name="Clum A."/>
            <person name="Drula E."/>
            <person name="Henrissat B."/>
            <person name="Kohler A."/>
            <person name="Grigoriev I.V."/>
            <person name="Martin F.M."/>
            <person name="Hacquard S."/>
        </authorList>
    </citation>
    <scope>NUCLEOTIDE SEQUENCE</scope>
    <source>
        <strain evidence="2">MPI-SDFR-AT-0073</strain>
    </source>
</reference>
<dbReference type="GeneID" id="70132939"/>
<organism evidence="2 3">
    <name type="scientific">Truncatella angustata</name>
    <dbReference type="NCBI Taxonomy" id="152316"/>
    <lineage>
        <taxon>Eukaryota</taxon>
        <taxon>Fungi</taxon>
        <taxon>Dikarya</taxon>
        <taxon>Ascomycota</taxon>
        <taxon>Pezizomycotina</taxon>
        <taxon>Sordariomycetes</taxon>
        <taxon>Xylariomycetidae</taxon>
        <taxon>Amphisphaeriales</taxon>
        <taxon>Sporocadaceae</taxon>
        <taxon>Truncatella</taxon>
    </lineage>
</organism>
<dbReference type="PROSITE" id="PS50297">
    <property type="entry name" value="ANK_REP_REGION"/>
    <property type="match status" value="1"/>
</dbReference>
<sequence length="129" mass="14738">MNTGIPIPFLVEAIDYGHYKAAGMLIDAGAHTRLLFHYPELKHFCPIRTFLKPQRRTHDFAEWAYVAEKMFGQNLDDDIDGHSPIWWAFKKSNLNLVEFLAKRGASVGRHGLFLNASNLEQLAKKISKL</sequence>
<dbReference type="InterPro" id="IPR002110">
    <property type="entry name" value="Ankyrin_rpt"/>
</dbReference>
<evidence type="ECO:0000313" key="3">
    <source>
        <dbReference type="Proteomes" id="UP000758603"/>
    </source>
</evidence>
<dbReference type="EMBL" id="JAGPXC010000010">
    <property type="protein sequence ID" value="KAH6646056.1"/>
    <property type="molecule type" value="Genomic_DNA"/>
</dbReference>
<keyword evidence="1" id="KW-0040">ANK repeat</keyword>
<dbReference type="InterPro" id="IPR036770">
    <property type="entry name" value="Ankyrin_rpt-contain_sf"/>
</dbReference>
<dbReference type="RefSeq" id="XP_045952570.1">
    <property type="nucleotide sequence ID" value="XM_046104048.1"/>
</dbReference>
<feature type="repeat" description="ANK" evidence="1">
    <location>
        <begin position="80"/>
        <end position="107"/>
    </location>
</feature>
<dbReference type="Gene3D" id="1.25.40.20">
    <property type="entry name" value="Ankyrin repeat-containing domain"/>
    <property type="match status" value="1"/>
</dbReference>
<dbReference type="Proteomes" id="UP000758603">
    <property type="component" value="Unassembled WGS sequence"/>
</dbReference>
<accession>A0A9P8UBZ3</accession>
<dbReference type="PROSITE" id="PS50088">
    <property type="entry name" value="ANK_REPEAT"/>
    <property type="match status" value="1"/>
</dbReference>
<protein>
    <submittedName>
        <fullName evidence="2">Uncharacterized protein</fullName>
    </submittedName>
</protein>
<keyword evidence="3" id="KW-1185">Reference proteome</keyword>
<comment type="caution">
    <text evidence="2">The sequence shown here is derived from an EMBL/GenBank/DDBJ whole genome shotgun (WGS) entry which is preliminary data.</text>
</comment>
<proteinExistence type="predicted"/>
<dbReference type="AlphaFoldDB" id="A0A9P8UBZ3"/>
<dbReference type="SUPFAM" id="SSF140860">
    <property type="entry name" value="Pseudo ankyrin repeat-like"/>
    <property type="match status" value="1"/>
</dbReference>
<gene>
    <name evidence="2" type="ORF">BKA67DRAFT_583065</name>
</gene>
<evidence type="ECO:0000313" key="2">
    <source>
        <dbReference type="EMBL" id="KAH6646056.1"/>
    </source>
</evidence>
<name>A0A9P8UBZ3_9PEZI</name>
<evidence type="ECO:0000256" key="1">
    <source>
        <dbReference type="PROSITE-ProRule" id="PRU00023"/>
    </source>
</evidence>